<reference evidence="1 2" key="1">
    <citation type="journal article" date="2012" name="J. Bacteriol.">
        <title>Genome sequence of Mycobacterium hassiacum DSM 44199, a rare source of heat-stable mycobacterial proteins.</title>
        <authorList>
            <person name="Tiago I."/>
            <person name="Maranha A."/>
            <person name="Mendes V."/>
            <person name="Alarico S."/>
            <person name="Moynihan P.J."/>
            <person name="Clarke A.J."/>
            <person name="Macedo-Ribeiro S."/>
            <person name="Pereira P.J."/>
            <person name="Empadinhas N."/>
        </authorList>
    </citation>
    <scope>NUCLEOTIDE SEQUENCE [LARGE SCALE GENOMIC DNA]</scope>
    <source>
        <strain evidence="2">DSM 44199 / CIP 105218 / JCM 12690 / 3849</strain>
    </source>
</reference>
<dbReference type="OrthoDB" id="4736430at2"/>
<dbReference type="EMBL" id="AMRA01000080">
    <property type="protein sequence ID" value="EKF23111.1"/>
    <property type="molecule type" value="Genomic_DNA"/>
</dbReference>
<proteinExistence type="predicted"/>
<keyword evidence="2" id="KW-1185">Reference proteome</keyword>
<dbReference type="InterPro" id="IPR038232">
    <property type="entry name" value="PknH-like_Extracell_sf"/>
</dbReference>
<dbReference type="PATRIC" id="fig|1122247.3.peg.2752"/>
<protein>
    <submittedName>
        <fullName evidence="1">PknH-like extracellular domain protein</fullName>
    </submittedName>
</protein>
<name>K5BFF4_MYCHD</name>
<sequence>MTSPGARGRRTAVAALTLVLGLLAAGCTTVTQGNGRSAPGLTLGPLEGALLYDVLPTEADMDDILDSPLREDSEGELSGGVDDMPDGLNSERRASPHRCVTAIAPIQRSMYVDTDATEFASRKWRLPKGEKGDIMGVHAAVVVFPDHAAASAAYDEFVKDWQDCDGDTVRLGQLSERDHFVEKINDVRQNKAVAVADILTSQPSTSISWRRQRALAVRANCLIEVDVSYYSDKRPPSDLQDAAAQVADFMLDRITDVG</sequence>
<comment type="caution">
    <text evidence="1">The sequence shown here is derived from an EMBL/GenBank/DDBJ whole genome shotgun (WGS) entry which is preliminary data.</text>
</comment>
<dbReference type="Pfam" id="PF14032">
    <property type="entry name" value="PknH_C"/>
    <property type="match status" value="1"/>
</dbReference>
<dbReference type="RefSeq" id="WP_005628660.1">
    <property type="nucleotide sequence ID" value="NZ_AMRA01000080.1"/>
</dbReference>
<dbReference type="AlphaFoldDB" id="K5BFF4"/>
<organism evidence="1 2">
    <name type="scientific">Mycolicibacterium hassiacum (strain DSM 44199 / CIP 105218 / JCM 12690 / 3849)</name>
    <name type="common">Mycobacterium hassiacum</name>
    <dbReference type="NCBI Taxonomy" id="1122247"/>
    <lineage>
        <taxon>Bacteria</taxon>
        <taxon>Bacillati</taxon>
        <taxon>Actinomycetota</taxon>
        <taxon>Actinomycetes</taxon>
        <taxon>Mycobacteriales</taxon>
        <taxon>Mycobacteriaceae</taxon>
        <taxon>Mycolicibacterium</taxon>
    </lineage>
</organism>
<evidence type="ECO:0000313" key="2">
    <source>
        <dbReference type="Proteomes" id="UP000006265"/>
    </source>
</evidence>
<dbReference type="InterPro" id="IPR026954">
    <property type="entry name" value="PknH-like_Extracell"/>
</dbReference>
<dbReference type="PROSITE" id="PS51257">
    <property type="entry name" value="PROKAR_LIPOPROTEIN"/>
    <property type="match status" value="1"/>
</dbReference>
<dbReference type="Proteomes" id="UP000006265">
    <property type="component" value="Unassembled WGS sequence"/>
</dbReference>
<dbReference type="Gene3D" id="3.40.1000.70">
    <property type="entry name" value="PknH-like extracellular domain"/>
    <property type="match status" value="1"/>
</dbReference>
<dbReference type="eggNOG" id="ENOG50314SG">
    <property type="taxonomic scope" value="Bacteria"/>
</dbReference>
<gene>
    <name evidence="1" type="ORF">C731_2868</name>
</gene>
<dbReference type="STRING" id="1122247.GCA_000379865_02481"/>
<evidence type="ECO:0000313" key="1">
    <source>
        <dbReference type="EMBL" id="EKF23111.1"/>
    </source>
</evidence>
<accession>K5BFF4</accession>